<dbReference type="InterPro" id="IPR041118">
    <property type="entry name" value="Rx_N"/>
</dbReference>
<dbReference type="FunFam" id="1.10.10.10:FF:000322">
    <property type="entry name" value="Probable disease resistance protein At1g63360"/>
    <property type="match status" value="1"/>
</dbReference>
<evidence type="ECO:0000259" key="10">
    <source>
        <dbReference type="Pfam" id="PF23598"/>
    </source>
</evidence>
<dbReference type="Pfam" id="PF18052">
    <property type="entry name" value="Rx_N"/>
    <property type="match status" value="1"/>
</dbReference>
<dbReference type="InterPro" id="IPR038005">
    <property type="entry name" value="RX-like_CC"/>
</dbReference>
<dbReference type="AlphaFoldDB" id="A0ABC8SVJ0"/>
<evidence type="ECO:0000256" key="5">
    <source>
        <dbReference type="ARBA" id="ARBA00022821"/>
    </source>
</evidence>
<dbReference type="Pfam" id="PF23559">
    <property type="entry name" value="WHD_DRP"/>
    <property type="match status" value="1"/>
</dbReference>
<keyword evidence="2" id="KW-0433">Leucine-rich repeat</keyword>
<accession>A0ABC8SVJ0</accession>
<feature type="domain" description="NB-ARC" evidence="7">
    <location>
        <begin position="165"/>
        <end position="333"/>
    </location>
</feature>
<comment type="similarity">
    <text evidence="1">Belongs to the disease resistance NB-LRR family.</text>
</comment>
<dbReference type="GO" id="GO:0005524">
    <property type="term" value="F:ATP binding"/>
    <property type="evidence" value="ECO:0007669"/>
    <property type="project" value="UniProtKB-KW"/>
</dbReference>
<organism evidence="11 12">
    <name type="scientific">Ilex paraguariensis</name>
    <name type="common">yerba mate</name>
    <dbReference type="NCBI Taxonomy" id="185542"/>
    <lineage>
        <taxon>Eukaryota</taxon>
        <taxon>Viridiplantae</taxon>
        <taxon>Streptophyta</taxon>
        <taxon>Embryophyta</taxon>
        <taxon>Tracheophyta</taxon>
        <taxon>Spermatophyta</taxon>
        <taxon>Magnoliopsida</taxon>
        <taxon>eudicotyledons</taxon>
        <taxon>Gunneridae</taxon>
        <taxon>Pentapetalae</taxon>
        <taxon>asterids</taxon>
        <taxon>campanulids</taxon>
        <taxon>Aquifoliales</taxon>
        <taxon>Aquifoliaceae</taxon>
        <taxon>Ilex</taxon>
    </lineage>
</organism>
<keyword evidence="4" id="KW-0547">Nucleotide-binding</keyword>
<dbReference type="Pfam" id="PF00931">
    <property type="entry name" value="NB-ARC"/>
    <property type="match status" value="1"/>
</dbReference>
<feature type="domain" description="Disease resistance R13L4/SHOC-2-like LRR" evidence="10">
    <location>
        <begin position="535"/>
        <end position="833"/>
    </location>
</feature>
<dbReference type="Pfam" id="PF23598">
    <property type="entry name" value="LRR_14"/>
    <property type="match status" value="1"/>
</dbReference>
<keyword evidence="6" id="KW-0067">ATP-binding</keyword>
<sequence length="878" mass="101828">MAAFAISFVANRLADVLNQIRTHKDVHRIVDRLQAELKRMQCFLKDADDKQEDDKRVHNWISDISNAAYDADDLIDSFLLRMEIHKRRKFLASKFSSIKEWTYRAKVKEELEAIEMRIHNISVSCETYGISNFGQGTSRASEKLQNLRQSSPGEEKNIVGLDEDTARLVAQLVRKESQWRAFSIVGMGGIGKTTLAKRVYNHGDVRCRFNCQAWVYVSQQFRTRDILQGLLKQVATSQNWENLVEEDLEEMLYKYLLTKRYLVVLDDMWSTEAWDCLAKVFPNRGNGSRLMITSRNKSVALYADARTFPHELQLLNEEDSWELFCRKAFTDNLNKSCPPELEETGREIVGKCDGLPLAIIVLGGLVSRKRNLNEWERILSNIHAHFARNINGVEAILALSYKDLPQHLKWCFLYMGHFPEDHLIRTRKLVRLLVAEGLIPQQRGERMEDVAEDYLNELIDRNMVQVARMSRTERVKECRVHDLLRKLSISKAKAENFFEIHGNLSSLPSSSSRRHAIYSNFDWYASLSHSTKLLRSLFFFRLDVENRRIKELNFVCKNFKLLRVLDLEDIRIDCVPDGVGELIHLKYIGLRRTNIHALPSTLGSLHCLQTLDVAANVNLQIVPNVIWKMEALRHLYMCGPRYNEQLRVDTLQHLQTLSVIHVRNWMENNPVKLTNLWKLGIKGSFASHAHEIIPSFALLPRLQSLFLQTDDVVFPSLTAFSHLRFLTKLHMRGGIRNLPIPREFPPNLCQLTLNHSFLIQDPMEILEKLPKLLILKLKAYSFKGSKLAISANGFPQLKFLEFDFLEFLEELKIEEGAMQRLQCFRICNCRKLSTLPEEIKCVTTLQELEIKEMQKAFIDRLQGVDRHKVQHIPTLRLV</sequence>
<comment type="caution">
    <text evidence="11">The sequence shown here is derived from an EMBL/GenBank/DDBJ whole genome shotgun (WGS) entry which is preliminary data.</text>
</comment>
<dbReference type="CDD" id="cd14798">
    <property type="entry name" value="RX-CC_like"/>
    <property type="match status" value="1"/>
</dbReference>
<dbReference type="InterPro" id="IPR032675">
    <property type="entry name" value="LRR_dom_sf"/>
</dbReference>
<keyword evidence="5" id="KW-0611">Plant defense</keyword>
<evidence type="ECO:0000259" key="9">
    <source>
        <dbReference type="Pfam" id="PF23559"/>
    </source>
</evidence>
<dbReference type="InterPro" id="IPR002182">
    <property type="entry name" value="NB-ARC"/>
</dbReference>
<dbReference type="Gene3D" id="1.20.5.4130">
    <property type="match status" value="1"/>
</dbReference>
<evidence type="ECO:0000259" key="7">
    <source>
        <dbReference type="Pfam" id="PF00931"/>
    </source>
</evidence>
<dbReference type="SUPFAM" id="SSF52058">
    <property type="entry name" value="L domain-like"/>
    <property type="match status" value="1"/>
</dbReference>
<dbReference type="Proteomes" id="UP001642360">
    <property type="component" value="Unassembled WGS sequence"/>
</dbReference>
<evidence type="ECO:0000256" key="6">
    <source>
        <dbReference type="ARBA" id="ARBA00022840"/>
    </source>
</evidence>
<dbReference type="Gene3D" id="3.80.10.10">
    <property type="entry name" value="Ribonuclease Inhibitor"/>
    <property type="match status" value="1"/>
</dbReference>
<evidence type="ECO:0000256" key="4">
    <source>
        <dbReference type="ARBA" id="ARBA00022741"/>
    </source>
</evidence>
<feature type="domain" description="Disease resistance N-terminal" evidence="8">
    <location>
        <begin position="5"/>
        <end position="90"/>
    </location>
</feature>
<evidence type="ECO:0000256" key="3">
    <source>
        <dbReference type="ARBA" id="ARBA00022737"/>
    </source>
</evidence>
<reference evidence="11 12" key="1">
    <citation type="submission" date="2024-02" db="EMBL/GenBank/DDBJ databases">
        <authorList>
            <person name="Vignale AGUSTIN F."/>
            <person name="Sosa J E."/>
            <person name="Modenutti C."/>
        </authorList>
    </citation>
    <scope>NUCLEOTIDE SEQUENCE [LARGE SCALE GENOMIC DNA]</scope>
</reference>
<dbReference type="PANTHER" id="PTHR23155">
    <property type="entry name" value="DISEASE RESISTANCE PROTEIN RP"/>
    <property type="match status" value="1"/>
</dbReference>
<dbReference type="PRINTS" id="PR00364">
    <property type="entry name" value="DISEASERSIST"/>
</dbReference>
<dbReference type="EMBL" id="CAUOFW020003613">
    <property type="protein sequence ID" value="CAK9160928.1"/>
    <property type="molecule type" value="Genomic_DNA"/>
</dbReference>
<feature type="domain" description="Disease resistance protein winged helix" evidence="9">
    <location>
        <begin position="418"/>
        <end position="487"/>
    </location>
</feature>
<dbReference type="GO" id="GO:0051607">
    <property type="term" value="P:defense response to virus"/>
    <property type="evidence" value="ECO:0007669"/>
    <property type="project" value="UniProtKB-ARBA"/>
</dbReference>
<evidence type="ECO:0000256" key="2">
    <source>
        <dbReference type="ARBA" id="ARBA00022614"/>
    </source>
</evidence>
<gene>
    <name evidence="11" type="ORF">ILEXP_LOCUS29721</name>
</gene>
<dbReference type="SUPFAM" id="SSF52540">
    <property type="entry name" value="P-loop containing nucleoside triphosphate hydrolases"/>
    <property type="match status" value="1"/>
</dbReference>
<name>A0ABC8SVJ0_9AQUA</name>
<dbReference type="InterPro" id="IPR044974">
    <property type="entry name" value="Disease_R_plants"/>
</dbReference>
<dbReference type="FunFam" id="1.10.8.430:FF:000003">
    <property type="entry name" value="Probable disease resistance protein At5g66910"/>
    <property type="match status" value="1"/>
</dbReference>
<dbReference type="InterPro" id="IPR042197">
    <property type="entry name" value="Apaf_helical"/>
</dbReference>
<keyword evidence="12" id="KW-1185">Reference proteome</keyword>
<dbReference type="Gene3D" id="3.40.50.300">
    <property type="entry name" value="P-loop containing nucleotide triphosphate hydrolases"/>
    <property type="match status" value="1"/>
</dbReference>
<evidence type="ECO:0000313" key="12">
    <source>
        <dbReference type="Proteomes" id="UP001642360"/>
    </source>
</evidence>
<keyword evidence="3" id="KW-0677">Repeat</keyword>
<proteinExistence type="inferred from homology"/>
<dbReference type="Gene3D" id="1.10.10.10">
    <property type="entry name" value="Winged helix-like DNA-binding domain superfamily/Winged helix DNA-binding domain"/>
    <property type="match status" value="1"/>
</dbReference>
<dbReference type="FunFam" id="3.40.50.300:FF:001091">
    <property type="entry name" value="Probable disease resistance protein At1g61300"/>
    <property type="match status" value="1"/>
</dbReference>
<dbReference type="InterPro" id="IPR055414">
    <property type="entry name" value="LRR_R13L4/SHOC2-like"/>
</dbReference>
<dbReference type="InterPro" id="IPR027417">
    <property type="entry name" value="P-loop_NTPase"/>
</dbReference>
<dbReference type="InterPro" id="IPR058922">
    <property type="entry name" value="WHD_DRP"/>
</dbReference>
<dbReference type="InterPro" id="IPR036388">
    <property type="entry name" value="WH-like_DNA-bd_sf"/>
</dbReference>
<protein>
    <submittedName>
        <fullName evidence="11">Uncharacterized protein</fullName>
    </submittedName>
</protein>
<dbReference type="Gene3D" id="1.10.8.430">
    <property type="entry name" value="Helical domain of apoptotic protease-activating factors"/>
    <property type="match status" value="1"/>
</dbReference>
<dbReference type="PANTHER" id="PTHR23155:SF1193">
    <property type="entry name" value="DISEASE RESISTANCE PROTEIN RPP13-RELATED"/>
    <property type="match status" value="1"/>
</dbReference>
<evidence type="ECO:0000313" key="11">
    <source>
        <dbReference type="EMBL" id="CAK9160928.1"/>
    </source>
</evidence>
<evidence type="ECO:0000259" key="8">
    <source>
        <dbReference type="Pfam" id="PF18052"/>
    </source>
</evidence>
<evidence type="ECO:0000256" key="1">
    <source>
        <dbReference type="ARBA" id="ARBA00008894"/>
    </source>
</evidence>